<gene>
    <name evidence="2" type="ORF">ENSA5_10050</name>
</gene>
<dbReference type="Gene3D" id="1.10.10.10">
    <property type="entry name" value="Winged helix-like DNA-binding domain superfamily/Winged helix DNA-binding domain"/>
    <property type="match status" value="1"/>
</dbReference>
<keyword evidence="3" id="KW-1185">Reference proteome</keyword>
<protein>
    <submittedName>
        <fullName evidence="2">Bacterial regulatory protein, luxR family</fullName>
    </submittedName>
</protein>
<dbReference type="Pfam" id="PF00196">
    <property type="entry name" value="GerE"/>
    <property type="match status" value="1"/>
</dbReference>
<sequence>MTGAYSFTAREQEVLHYVLFGHTPAAIAWRLEIRETTVHKHIHRIFAKTNTDTRKRLLDLALRLTANDAWVSAPRRAMAS</sequence>
<dbReference type="PROSITE" id="PS50043">
    <property type="entry name" value="HTH_LUXR_2"/>
    <property type="match status" value="1"/>
</dbReference>
<dbReference type="AlphaFoldDB" id="A0A2S9YGQ7"/>
<dbReference type="EMBL" id="PVNK01000055">
    <property type="protein sequence ID" value="PRQ04221.1"/>
    <property type="molecule type" value="Genomic_DNA"/>
</dbReference>
<evidence type="ECO:0000313" key="2">
    <source>
        <dbReference type="EMBL" id="PRQ04221.1"/>
    </source>
</evidence>
<dbReference type="InterPro" id="IPR036388">
    <property type="entry name" value="WH-like_DNA-bd_sf"/>
</dbReference>
<comment type="caution">
    <text evidence="2">The sequence shown here is derived from an EMBL/GenBank/DDBJ whole genome shotgun (WGS) entry which is preliminary data.</text>
</comment>
<dbReference type="GO" id="GO:0003677">
    <property type="term" value="F:DNA binding"/>
    <property type="evidence" value="ECO:0007669"/>
    <property type="project" value="InterPro"/>
</dbReference>
<evidence type="ECO:0000313" key="3">
    <source>
        <dbReference type="Proteomes" id="UP000237968"/>
    </source>
</evidence>
<dbReference type="Proteomes" id="UP000237968">
    <property type="component" value="Unassembled WGS sequence"/>
</dbReference>
<dbReference type="InterPro" id="IPR000792">
    <property type="entry name" value="Tscrpt_reg_LuxR_C"/>
</dbReference>
<name>A0A2S9YGQ7_9BACT</name>
<dbReference type="PRINTS" id="PR00038">
    <property type="entry name" value="HTHLUXR"/>
</dbReference>
<dbReference type="SUPFAM" id="SSF46894">
    <property type="entry name" value="C-terminal effector domain of the bipartite response regulators"/>
    <property type="match status" value="1"/>
</dbReference>
<feature type="domain" description="HTH luxR-type" evidence="1">
    <location>
        <begin position="1"/>
        <end position="65"/>
    </location>
</feature>
<evidence type="ECO:0000259" key="1">
    <source>
        <dbReference type="PROSITE" id="PS50043"/>
    </source>
</evidence>
<dbReference type="SMART" id="SM00421">
    <property type="entry name" value="HTH_LUXR"/>
    <property type="match status" value="1"/>
</dbReference>
<dbReference type="GO" id="GO:0006355">
    <property type="term" value="P:regulation of DNA-templated transcription"/>
    <property type="evidence" value="ECO:0007669"/>
    <property type="project" value="InterPro"/>
</dbReference>
<reference evidence="2 3" key="1">
    <citation type="submission" date="2018-03" db="EMBL/GenBank/DDBJ databases">
        <title>Draft Genome Sequences of the Obligatory Marine Myxobacteria Enhygromyxa salina SWB005.</title>
        <authorList>
            <person name="Poehlein A."/>
            <person name="Moghaddam J.A."/>
            <person name="Harms H."/>
            <person name="Alanjari M."/>
            <person name="Koenig G.M."/>
            <person name="Daniel R."/>
            <person name="Schaeberle T.F."/>
        </authorList>
    </citation>
    <scope>NUCLEOTIDE SEQUENCE [LARGE SCALE GENOMIC DNA]</scope>
    <source>
        <strain evidence="2 3">SWB005</strain>
    </source>
</reference>
<dbReference type="InterPro" id="IPR016032">
    <property type="entry name" value="Sig_transdc_resp-reg_C-effctor"/>
</dbReference>
<proteinExistence type="predicted"/>
<accession>A0A2S9YGQ7</accession>
<organism evidence="2 3">
    <name type="scientific">Enhygromyxa salina</name>
    <dbReference type="NCBI Taxonomy" id="215803"/>
    <lineage>
        <taxon>Bacteria</taxon>
        <taxon>Pseudomonadati</taxon>
        <taxon>Myxococcota</taxon>
        <taxon>Polyangia</taxon>
        <taxon>Nannocystales</taxon>
        <taxon>Nannocystaceae</taxon>
        <taxon>Enhygromyxa</taxon>
    </lineage>
</organism>